<name>A0A8J5ILJ2_9STRA</name>
<evidence type="ECO:0000313" key="3">
    <source>
        <dbReference type="Proteomes" id="UP000709295"/>
    </source>
</evidence>
<keyword evidence="3" id="KW-1185">Reference proteome</keyword>
<feature type="transmembrane region" description="Helical" evidence="1">
    <location>
        <begin position="20"/>
        <end position="37"/>
    </location>
</feature>
<dbReference type="AlphaFoldDB" id="A0A8J5ILJ2"/>
<sequence>MYITNGSRFDNGGAPHNTFEVVYFLYMFMVFTGLFLIHESDHRLLLCSSHPMGYVDVFRRGRAAVPSHSWSVFGPKANLRSVYSMEIPHLNLVRLTHYKNLIGKLE</sequence>
<accession>A0A8J5ILJ2</accession>
<evidence type="ECO:0000313" key="2">
    <source>
        <dbReference type="EMBL" id="KAG6951198.1"/>
    </source>
</evidence>
<evidence type="ECO:0000256" key="1">
    <source>
        <dbReference type="SAM" id="Phobius"/>
    </source>
</evidence>
<organism evidence="2 3">
    <name type="scientific">Phytophthora aleatoria</name>
    <dbReference type="NCBI Taxonomy" id="2496075"/>
    <lineage>
        <taxon>Eukaryota</taxon>
        <taxon>Sar</taxon>
        <taxon>Stramenopiles</taxon>
        <taxon>Oomycota</taxon>
        <taxon>Peronosporomycetes</taxon>
        <taxon>Peronosporales</taxon>
        <taxon>Peronosporaceae</taxon>
        <taxon>Phytophthora</taxon>
    </lineage>
</organism>
<keyword evidence="1" id="KW-0472">Membrane</keyword>
<keyword evidence="1" id="KW-0812">Transmembrane</keyword>
<keyword evidence="1" id="KW-1133">Transmembrane helix</keyword>
<reference evidence="2" key="1">
    <citation type="submission" date="2021-01" db="EMBL/GenBank/DDBJ databases">
        <title>Phytophthora aleatoria, a newly-described species from Pinus radiata is distinct from Phytophthora cactorum isolates based on comparative genomics.</title>
        <authorList>
            <person name="Mcdougal R."/>
            <person name="Panda P."/>
            <person name="Williams N."/>
            <person name="Studholme D.J."/>
        </authorList>
    </citation>
    <scope>NUCLEOTIDE SEQUENCE</scope>
    <source>
        <strain evidence="2">NZFS 4037</strain>
    </source>
</reference>
<gene>
    <name evidence="2" type="ORF">JG688_00013833</name>
</gene>
<comment type="caution">
    <text evidence="2">The sequence shown here is derived from an EMBL/GenBank/DDBJ whole genome shotgun (WGS) entry which is preliminary data.</text>
</comment>
<protein>
    <submittedName>
        <fullName evidence="2">Uncharacterized protein</fullName>
    </submittedName>
</protein>
<proteinExistence type="predicted"/>
<dbReference type="Proteomes" id="UP000709295">
    <property type="component" value="Unassembled WGS sequence"/>
</dbReference>
<dbReference type="EMBL" id="JAENGY010001225">
    <property type="protein sequence ID" value="KAG6951198.1"/>
    <property type="molecule type" value="Genomic_DNA"/>
</dbReference>